<feature type="compositionally biased region" description="Basic and acidic residues" evidence="1">
    <location>
        <begin position="43"/>
        <end position="67"/>
    </location>
</feature>
<accession>A0A1G8VT10</accession>
<gene>
    <name evidence="3" type="ORF">SAMN04488098_100264</name>
</gene>
<evidence type="ECO:0000313" key="4">
    <source>
        <dbReference type="Proteomes" id="UP000199433"/>
    </source>
</evidence>
<evidence type="ECO:0000256" key="1">
    <source>
        <dbReference type="SAM" id="MobiDB-lite"/>
    </source>
</evidence>
<dbReference type="STRING" id="426701.SAMN04488098_100264"/>
<dbReference type="EMBL" id="FNFK01000002">
    <property type="protein sequence ID" value="SDJ68340.1"/>
    <property type="molecule type" value="Genomic_DNA"/>
</dbReference>
<organism evidence="3 4">
    <name type="scientific">Alkalibacterium thalassium</name>
    <dbReference type="NCBI Taxonomy" id="426701"/>
    <lineage>
        <taxon>Bacteria</taxon>
        <taxon>Bacillati</taxon>
        <taxon>Bacillota</taxon>
        <taxon>Bacilli</taxon>
        <taxon>Lactobacillales</taxon>
        <taxon>Carnobacteriaceae</taxon>
        <taxon>Alkalibacterium</taxon>
    </lineage>
</organism>
<dbReference type="OrthoDB" id="7358785at2"/>
<sequence length="244" mass="27966">MPRKRNPKRDQAYQLWIESNKNKLLKDIAEEIGASPSSVRKWKSQDNWDGETKRSAPFEKERYDSMKGNKNAKGNSGGKAPPGNKNAVTHGLFAKWLPDETQEIMETIQNRNEADMLWDSIMFQYTAIIRAQKIMYVYDQADMTKEEIGSSWGQGVGGESLTVQFAWDKQERFLNAQSRALSTLSNLIKRFVSMADEADERRQKLTLMQHQIDKTKAEADRISKEQGDDVEEIVIVDEWGDNDA</sequence>
<name>A0A1G8VT10_9LACT</name>
<feature type="region of interest" description="Disordered" evidence="1">
    <location>
        <begin position="35"/>
        <end position="85"/>
    </location>
</feature>
<evidence type="ECO:0000259" key="2">
    <source>
        <dbReference type="Pfam" id="PF10668"/>
    </source>
</evidence>
<feature type="domain" description="PBSX phage terminase small subunit-like N-terminal" evidence="2">
    <location>
        <begin position="1"/>
        <end position="53"/>
    </location>
</feature>
<keyword evidence="4" id="KW-1185">Reference proteome</keyword>
<proteinExistence type="predicted"/>
<dbReference type="RefSeq" id="WP_091264363.1">
    <property type="nucleotide sequence ID" value="NZ_FNFK01000002.1"/>
</dbReference>
<protein>
    <submittedName>
        <fullName evidence="3">Uncharacterized protein YjcR</fullName>
    </submittedName>
</protein>
<dbReference type="AlphaFoldDB" id="A0A1G8VT10"/>
<dbReference type="Proteomes" id="UP000199433">
    <property type="component" value="Unassembled WGS sequence"/>
</dbReference>
<dbReference type="NCBIfam" id="NF040601">
    <property type="entry name" value="TerS_not_xtmA"/>
    <property type="match status" value="1"/>
</dbReference>
<reference evidence="4" key="1">
    <citation type="submission" date="2016-10" db="EMBL/GenBank/DDBJ databases">
        <authorList>
            <person name="Varghese N."/>
            <person name="Submissions S."/>
        </authorList>
    </citation>
    <scope>NUCLEOTIDE SEQUENCE [LARGE SCALE GENOMIC DNA]</scope>
    <source>
        <strain evidence="4">DSM 19181</strain>
    </source>
</reference>
<dbReference type="Pfam" id="PF10668">
    <property type="entry name" value="Phage_terminase"/>
    <property type="match status" value="1"/>
</dbReference>
<evidence type="ECO:0000313" key="3">
    <source>
        <dbReference type="EMBL" id="SDJ68340.1"/>
    </source>
</evidence>
<dbReference type="InterPro" id="IPR018925">
    <property type="entry name" value="XtmA-like_N"/>
</dbReference>